<dbReference type="RefSeq" id="WP_220270001.1">
    <property type="nucleotide sequence ID" value="NZ_QEIN01000058.1"/>
</dbReference>
<comment type="caution">
    <text evidence="3">The sequence shown here is derived from an EMBL/GenBank/DDBJ whole genome shotgun (WGS) entry which is preliminary data.</text>
</comment>
<feature type="region of interest" description="Disordered" evidence="1">
    <location>
        <begin position="133"/>
        <end position="169"/>
    </location>
</feature>
<evidence type="ECO:0000256" key="1">
    <source>
        <dbReference type="SAM" id="MobiDB-lite"/>
    </source>
</evidence>
<organism evidence="3 4">
    <name type="scientific">Marinitenerispora sediminis</name>
    <dbReference type="NCBI Taxonomy" id="1931232"/>
    <lineage>
        <taxon>Bacteria</taxon>
        <taxon>Bacillati</taxon>
        <taxon>Actinomycetota</taxon>
        <taxon>Actinomycetes</taxon>
        <taxon>Streptosporangiales</taxon>
        <taxon>Nocardiopsidaceae</taxon>
        <taxon>Marinitenerispora</taxon>
    </lineage>
</organism>
<proteinExistence type="predicted"/>
<dbReference type="Proteomes" id="UP000253318">
    <property type="component" value="Unassembled WGS sequence"/>
</dbReference>
<dbReference type="EMBL" id="QEIN01000058">
    <property type="protein sequence ID" value="RCV59558.1"/>
    <property type="molecule type" value="Genomic_DNA"/>
</dbReference>
<evidence type="ECO:0000256" key="2">
    <source>
        <dbReference type="SAM" id="SignalP"/>
    </source>
</evidence>
<feature type="signal peptide" evidence="2">
    <location>
        <begin position="1"/>
        <end position="40"/>
    </location>
</feature>
<protein>
    <submittedName>
        <fullName evidence="3">Uncharacterized protein</fullName>
    </submittedName>
</protein>
<keyword evidence="4" id="KW-1185">Reference proteome</keyword>
<feature type="chain" id="PRO_5016835819" evidence="2">
    <location>
        <begin position="41"/>
        <end position="169"/>
    </location>
</feature>
<evidence type="ECO:0000313" key="3">
    <source>
        <dbReference type="EMBL" id="RCV59558.1"/>
    </source>
</evidence>
<sequence>MASGASGRPFGFPVRAVAALPLGAAFAGSALVALAPVATAADAPAAVLSTEAETVRPGDELTVTLTVTTPDDQPVCATGTLHGAPGFGTAPLEAEVTGAAPASVAVTGTAERPGALEFTAVVAYGELRADGTCAEPAERIEPEPLTVTVEPEPSPDPTPSPTVSPTTDP</sequence>
<name>A0A368T7D4_9ACTN</name>
<feature type="compositionally biased region" description="Pro residues" evidence="1">
    <location>
        <begin position="152"/>
        <end position="169"/>
    </location>
</feature>
<keyword evidence="2" id="KW-0732">Signal</keyword>
<evidence type="ECO:0000313" key="4">
    <source>
        <dbReference type="Proteomes" id="UP000253318"/>
    </source>
</evidence>
<feature type="non-terminal residue" evidence="3">
    <location>
        <position position="169"/>
    </location>
</feature>
<dbReference type="AlphaFoldDB" id="A0A368T7D4"/>
<reference evidence="3 4" key="1">
    <citation type="submission" date="2018-04" db="EMBL/GenBank/DDBJ databases">
        <title>Novel actinobacteria from marine sediment.</title>
        <authorList>
            <person name="Ng Z.Y."/>
            <person name="Tan G.Y.A."/>
        </authorList>
    </citation>
    <scope>NUCLEOTIDE SEQUENCE [LARGE SCALE GENOMIC DNA]</scope>
    <source>
        <strain evidence="3 4">TPS81</strain>
    </source>
</reference>
<gene>
    <name evidence="3" type="ORF">DEF24_09205</name>
</gene>
<accession>A0A368T7D4</accession>